<keyword evidence="2" id="KW-1185">Reference proteome</keyword>
<protein>
    <recommendedName>
        <fullName evidence="3">E9imm peptide</fullName>
    </recommendedName>
</protein>
<evidence type="ECO:0008006" key="3">
    <source>
        <dbReference type="Google" id="ProtNLM"/>
    </source>
</evidence>
<dbReference type="Proteomes" id="UP000632849">
    <property type="component" value="Unassembled WGS sequence"/>
</dbReference>
<dbReference type="AlphaFoldDB" id="A0A919EKV3"/>
<gene>
    <name evidence="1" type="ORF">GCM10017667_23620</name>
</gene>
<organism evidence="1 2">
    <name type="scientific">Streptomyces filamentosus</name>
    <name type="common">Streptomyces roseosporus</name>
    <dbReference type="NCBI Taxonomy" id="67294"/>
    <lineage>
        <taxon>Bacteria</taxon>
        <taxon>Bacillati</taxon>
        <taxon>Actinomycetota</taxon>
        <taxon>Actinomycetes</taxon>
        <taxon>Kitasatosporales</taxon>
        <taxon>Streptomycetaceae</taxon>
        <taxon>Streptomyces</taxon>
    </lineage>
</organism>
<comment type="caution">
    <text evidence="1">The sequence shown here is derived from an EMBL/GenBank/DDBJ whole genome shotgun (WGS) entry which is preliminary data.</text>
</comment>
<name>A0A919EKV3_STRFL</name>
<evidence type="ECO:0000313" key="2">
    <source>
        <dbReference type="Proteomes" id="UP000632849"/>
    </source>
</evidence>
<proteinExistence type="predicted"/>
<reference evidence="1" key="2">
    <citation type="submission" date="2020-09" db="EMBL/GenBank/DDBJ databases">
        <authorList>
            <person name="Sun Q."/>
            <person name="Ohkuma M."/>
        </authorList>
    </citation>
    <scope>NUCLEOTIDE SEQUENCE</scope>
    <source>
        <strain evidence="1">JCM 4122</strain>
    </source>
</reference>
<dbReference type="EMBL" id="BNBE01000001">
    <property type="protein sequence ID" value="GHF93163.1"/>
    <property type="molecule type" value="Genomic_DNA"/>
</dbReference>
<dbReference type="InterPro" id="IPR035900">
    <property type="entry name" value="Colicin_E_sf"/>
</dbReference>
<reference evidence="1" key="1">
    <citation type="journal article" date="2014" name="Int. J. Syst. Evol. Microbiol.">
        <title>Complete genome sequence of Corynebacterium casei LMG S-19264T (=DSM 44701T), isolated from a smear-ripened cheese.</title>
        <authorList>
            <consortium name="US DOE Joint Genome Institute (JGI-PGF)"/>
            <person name="Walter F."/>
            <person name="Albersmeier A."/>
            <person name="Kalinowski J."/>
            <person name="Ruckert C."/>
        </authorList>
    </citation>
    <scope>NUCLEOTIDE SEQUENCE</scope>
    <source>
        <strain evidence="1">JCM 4122</strain>
    </source>
</reference>
<dbReference type="Gene3D" id="1.10.1200.20">
    <property type="entry name" value="Colicin E immunity protein"/>
    <property type="match status" value="1"/>
</dbReference>
<accession>A0A919EKV3</accession>
<evidence type="ECO:0000313" key="1">
    <source>
        <dbReference type="EMBL" id="GHF93163.1"/>
    </source>
</evidence>
<sequence>MTREEAIPLVERLMAPETSEEESSQILATLEQGLSCPHISDYIFWDPDPELTPEKVINRAMAYKPFAL</sequence>
<dbReference type="RefSeq" id="WP_190041462.1">
    <property type="nucleotide sequence ID" value="NZ_BNBE01000001.1"/>
</dbReference>